<accession>A0A2V3ACU6</accession>
<dbReference type="Gene3D" id="1.10.10.10">
    <property type="entry name" value="Winged helix-like DNA-binding domain superfamily/Winged helix DNA-binding domain"/>
    <property type="match status" value="1"/>
</dbReference>
<gene>
    <name evidence="4" type="ORF">DFO73_102340</name>
</gene>
<keyword evidence="1" id="KW-0805">Transcription regulation</keyword>
<dbReference type="RefSeq" id="WP_110063874.1">
    <property type="nucleotide sequence ID" value="NZ_QGTW01000002.1"/>
</dbReference>
<dbReference type="GO" id="GO:0003700">
    <property type="term" value="F:DNA-binding transcription factor activity"/>
    <property type="evidence" value="ECO:0007669"/>
    <property type="project" value="InterPro"/>
</dbReference>
<evidence type="ECO:0000256" key="1">
    <source>
        <dbReference type="ARBA" id="ARBA00023015"/>
    </source>
</evidence>
<proteinExistence type="predicted"/>
<evidence type="ECO:0000313" key="5">
    <source>
        <dbReference type="Proteomes" id="UP000247150"/>
    </source>
</evidence>
<protein>
    <submittedName>
        <fullName evidence="4">HTH domain-containing protein</fullName>
    </submittedName>
</protein>
<name>A0A2V3ACU6_9BACI</name>
<keyword evidence="2" id="KW-0804">Transcription</keyword>
<evidence type="ECO:0000256" key="2">
    <source>
        <dbReference type="ARBA" id="ARBA00023163"/>
    </source>
</evidence>
<dbReference type="Proteomes" id="UP000247150">
    <property type="component" value="Unassembled WGS sequence"/>
</dbReference>
<sequence>MIEESHMKTMRILSLFERLSQGEVISKEKEAENFNVSVKTIQRDLKEINTYFSNYKFNTITNSIVYNRKAKGYMLKFNKELASVRPGGK</sequence>
<dbReference type="AlphaFoldDB" id="A0A2V3ACU6"/>
<comment type="caution">
    <text evidence="4">The sequence shown here is derived from an EMBL/GenBank/DDBJ whole genome shotgun (WGS) entry which is preliminary data.</text>
</comment>
<feature type="domain" description="HTH deoR-type" evidence="3">
    <location>
        <begin position="11"/>
        <end position="49"/>
    </location>
</feature>
<organism evidence="4 5">
    <name type="scientific">Cytobacillus oceanisediminis</name>
    <dbReference type="NCBI Taxonomy" id="665099"/>
    <lineage>
        <taxon>Bacteria</taxon>
        <taxon>Bacillati</taxon>
        <taxon>Bacillota</taxon>
        <taxon>Bacilli</taxon>
        <taxon>Bacillales</taxon>
        <taxon>Bacillaceae</taxon>
        <taxon>Cytobacillus</taxon>
    </lineage>
</organism>
<dbReference type="EMBL" id="QGTW01000002">
    <property type="protein sequence ID" value="PWW31344.1"/>
    <property type="molecule type" value="Genomic_DNA"/>
</dbReference>
<dbReference type="InterPro" id="IPR036388">
    <property type="entry name" value="WH-like_DNA-bd_sf"/>
</dbReference>
<dbReference type="InterPro" id="IPR001034">
    <property type="entry name" value="DeoR_HTH"/>
</dbReference>
<dbReference type="OrthoDB" id="86031at2"/>
<evidence type="ECO:0000313" key="4">
    <source>
        <dbReference type="EMBL" id="PWW31344.1"/>
    </source>
</evidence>
<dbReference type="Pfam" id="PF08220">
    <property type="entry name" value="HTH_DeoR"/>
    <property type="match status" value="1"/>
</dbReference>
<reference evidence="4 5" key="1">
    <citation type="submission" date="2018-05" db="EMBL/GenBank/DDBJ databases">
        <title>Freshwater and sediment microbial communities from various areas in North America, analyzing microbe dynamics in response to fracking.</title>
        <authorList>
            <person name="Lamendella R."/>
        </authorList>
    </citation>
    <scope>NUCLEOTIDE SEQUENCE [LARGE SCALE GENOMIC DNA]</scope>
    <source>
        <strain evidence="4 5">15_TX</strain>
    </source>
</reference>
<evidence type="ECO:0000259" key="3">
    <source>
        <dbReference type="Pfam" id="PF08220"/>
    </source>
</evidence>